<evidence type="ECO:0000313" key="1">
    <source>
        <dbReference type="EMBL" id="KAH0736946.1"/>
    </source>
</evidence>
<comment type="caution">
    <text evidence="1">The sequence shown here is derived from an EMBL/GenBank/DDBJ whole genome shotgun (WGS) entry which is preliminary data.</text>
</comment>
<keyword evidence="2" id="KW-1185">Reference proteome</keyword>
<name>A0ABQ7TQS4_SOLTU</name>
<sequence length="179" mass="20582">MIYIPLVPITVNRFASLHNPGLLESICFWNEKLSSELRLLRERYVNILGFPFQNVDISSGLKDAKDDAGDPESRHKGMLETENLLQSAEFKFYEFHSFVMQRHLECLPVTTFGSLLALAIELLSEPLYIHVERSASSSGIALPFSSKHILHSSLSNLKLEIWECEWPFKIHLFIEGREY</sequence>
<proteinExistence type="predicted"/>
<gene>
    <name evidence="1" type="ORF">KY290_035651</name>
</gene>
<accession>A0ABQ7TQS4</accession>
<protein>
    <submittedName>
        <fullName evidence="1">Uncharacterized protein</fullName>
    </submittedName>
</protein>
<dbReference type="EMBL" id="JAIVGD010000028">
    <property type="protein sequence ID" value="KAH0736946.1"/>
    <property type="molecule type" value="Genomic_DNA"/>
</dbReference>
<dbReference type="Proteomes" id="UP000826656">
    <property type="component" value="Unassembled WGS sequence"/>
</dbReference>
<evidence type="ECO:0000313" key="2">
    <source>
        <dbReference type="Proteomes" id="UP000826656"/>
    </source>
</evidence>
<organism evidence="1 2">
    <name type="scientific">Solanum tuberosum</name>
    <name type="common">Potato</name>
    <dbReference type="NCBI Taxonomy" id="4113"/>
    <lineage>
        <taxon>Eukaryota</taxon>
        <taxon>Viridiplantae</taxon>
        <taxon>Streptophyta</taxon>
        <taxon>Embryophyta</taxon>
        <taxon>Tracheophyta</taxon>
        <taxon>Spermatophyta</taxon>
        <taxon>Magnoliopsida</taxon>
        <taxon>eudicotyledons</taxon>
        <taxon>Gunneridae</taxon>
        <taxon>Pentapetalae</taxon>
        <taxon>asterids</taxon>
        <taxon>lamiids</taxon>
        <taxon>Solanales</taxon>
        <taxon>Solanaceae</taxon>
        <taxon>Solanoideae</taxon>
        <taxon>Solaneae</taxon>
        <taxon>Solanum</taxon>
    </lineage>
</organism>
<reference evidence="1 2" key="1">
    <citation type="journal article" date="2021" name="bioRxiv">
        <title>Chromosome-scale and haplotype-resolved genome assembly of a tetraploid potato cultivar.</title>
        <authorList>
            <person name="Sun H."/>
            <person name="Jiao W.-B."/>
            <person name="Krause K."/>
            <person name="Campoy J.A."/>
            <person name="Goel M."/>
            <person name="Folz-Donahue K."/>
            <person name="Kukat C."/>
            <person name="Huettel B."/>
            <person name="Schneeberger K."/>
        </authorList>
    </citation>
    <scope>NUCLEOTIDE SEQUENCE [LARGE SCALE GENOMIC DNA]</scope>
    <source>
        <strain evidence="1">SolTubOtavaFocal</strain>
        <tissue evidence="1">Leaves</tissue>
    </source>
</reference>